<accession>A0A2N7X4A8</accession>
<evidence type="ECO:0000313" key="3">
    <source>
        <dbReference type="Proteomes" id="UP000235777"/>
    </source>
</evidence>
<dbReference type="Proteomes" id="UP000235777">
    <property type="component" value="Unassembled WGS sequence"/>
</dbReference>
<protein>
    <submittedName>
        <fullName evidence="2">Uncharacterized protein</fullName>
    </submittedName>
</protein>
<proteinExistence type="predicted"/>
<evidence type="ECO:0000313" key="2">
    <source>
        <dbReference type="EMBL" id="PMS36586.1"/>
    </source>
</evidence>
<gene>
    <name evidence="2" type="ORF">C0Z20_10745</name>
</gene>
<evidence type="ECO:0000256" key="1">
    <source>
        <dbReference type="SAM" id="MobiDB-lite"/>
    </source>
</evidence>
<sequence>MAEVGQPMRRGRHHHCGEGAAGESMQPGAVKRAWRQTATACTLPADAALATNAREKRVAYQSSS</sequence>
<keyword evidence="3" id="KW-1185">Reference proteome</keyword>
<comment type="caution">
    <text evidence="2">The sequence shown here is derived from an EMBL/GenBank/DDBJ whole genome shotgun (WGS) entry which is preliminary data.</text>
</comment>
<organism evidence="2 3">
    <name type="scientific">Trinickia symbiotica</name>
    <dbReference type="NCBI Taxonomy" id="863227"/>
    <lineage>
        <taxon>Bacteria</taxon>
        <taxon>Pseudomonadati</taxon>
        <taxon>Pseudomonadota</taxon>
        <taxon>Betaproteobacteria</taxon>
        <taxon>Burkholderiales</taxon>
        <taxon>Burkholderiaceae</taxon>
        <taxon>Trinickia</taxon>
    </lineage>
</organism>
<name>A0A2N7X4A8_9BURK</name>
<dbReference type="AlphaFoldDB" id="A0A2N7X4A8"/>
<reference evidence="2 3" key="1">
    <citation type="submission" date="2018-01" db="EMBL/GenBank/DDBJ databases">
        <title>Whole genome analyses suggest that Burkholderia sensu lato contains two further novel genera in the rhizoxinica-symbiotica group Mycetohabitans gen. nov., and Trinickia gen. nov.: implications for the evolution of diazotrophy and nodulation in the Burkholderiaceae.</title>
        <authorList>
            <person name="Estrada-de los Santos P."/>
            <person name="Palmer M."/>
            <person name="Chavez-Ramirez B."/>
            <person name="Beukes C."/>
            <person name="Steenkamp E.T."/>
            <person name="Hirsch A.M."/>
            <person name="Manyaka P."/>
            <person name="Maluk M."/>
            <person name="Lafos M."/>
            <person name="Crook M."/>
            <person name="Gross E."/>
            <person name="Simon M.F."/>
            <person name="Bueno dos Reis Junior F."/>
            <person name="Poole P.S."/>
            <person name="Venter S.N."/>
            <person name="James E.K."/>
        </authorList>
    </citation>
    <scope>NUCLEOTIDE SEQUENCE [LARGE SCALE GENOMIC DNA]</scope>
    <source>
        <strain evidence="2 3">JPY 581</strain>
    </source>
</reference>
<dbReference type="EMBL" id="PNYC01000006">
    <property type="protein sequence ID" value="PMS36586.1"/>
    <property type="molecule type" value="Genomic_DNA"/>
</dbReference>
<feature type="region of interest" description="Disordered" evidence="1">
    <location>
        <begin position="1"/>
        <end position="30"/>
    </location>
</feature>